<evidence type="ECO:0000256" key="1">
    <source>
        <dbReference type="SAM" id="Coils"/>
    </source>
</evidence>
<dbReference type="Proteomes" id="UP000004846">
    <property type="component" value="Unassembled WGS sequence"/>
</dbReference>
<accession>A0A125W3C6</accession>
<evidence type="ECO:0000313" key="4">
    <source>
        <dbReference type="Proteomes" id="UP000004846"/>
    </source>
</evidence>
<comment type="caution">
    <text evidence="3">The sequence shown here is derived from an EMBL/GenBank/DDBJ whole genome shotgun (WGS) entry which is preliminary data.</text>
</comment>
<name>A0A125W3C6_ENTFL</name>
<dbReference type="EMBL" id="AEBR01000095">
    <property type="protein sequence ID" value="EFM81748.1"/>
    <property type="molecule type" value="Genomic_DNA"/>
</dbReference>
<dbReference type="HOGENOM" id="CLU_166018_0_0_9"/>
<dbReference type="RefSeq" id="WP_002354889.1">
    <property type="nucleotide sequence ID" value="NZ_GL454482.1"/>
</dbReference>
<protein>
    <submittedName>
        <fullName evidence="3">Uncharacterized protein</fullName>
    </submittedName>
</protein>
<gene>
    <name evidence="3" type="ORF">HMPREF9498_02633</name>
</gene>
<keyword evidence="1" id="KW-0175">Coiled coil</keyword>
<feature type="coiled-coil region" evidence="1">
    <location>
        <begin position="6"/>
        <end position="37"/>
    </location>
</feature>
<evidence type="ECO:0000256" key="2">
    <source>
        <dbReference type="SAM" id="MobiDB-lite"/>
    </source>
</evidence>
<sequence>MEKDTNEKLRRNYAEQIVEKERAMDQLSKEKKQIQTIFGTLESELTRNFRELEQLNAEVIHKGGKSTRWEQEELSGKQRYLRGFLQQQTHELSQRYTKATAQSNEERLQLQRERSRLSWD</sequence>
<organism evidence="3 4">
    <name type="scientific">Enterococcus faecalis TX4248</name>
    <dbReference type="NCBI Taxonomy" id="749495"/>
    <lineage>
        <taxon>Bacteria</taxon>
        <taxon>Bacillati</taxon>
        <taxon>Bacillota</taxon>
        <taxon>Bacilli</taxon>
        <taxon>Lactobacillales</taxon>
        <taxon>Enterococcaceae</taxon>
        <taxon>Enterococcus</taxon>
    </lineage>
</organism>
<proteinExistence type="predicted"/>
<dbReference type="AlphaFoldDB" id="A0A125W3C6"/>
<feature type="compositionally biased region" description="Polar residues" evidence="2">
    <location>
        <begin position="92"/>
        <end position="101"/>
    </location>
</feature>
<feature type="compositionally biased region" description="Basic and acidic residues" evidence="2">
    <location>
        <begin position="104"/>
        <end position="120"/>
    </location>
</feature>
<reference evidence="3 4" key="1">
    <citation type="submission" date="2010-07" db="EMBL/GenBank/DDBJ databases">
        <authorList>
            <person name="Sid Ahmed O."/>
        </authorList>
    </citation>
    <scope>NUCLEOTIDE SEQUENCE [LARGE SCALE GENOMIC DNA]</scope>
    <source>
        <strain evidence="3 4">TX4248</strain>
    </source>
</reference>
<feature type="region of interest" description="Disordered" evidence="2">
    <location>
        <begin position="92"/>
        <end position="120"/>
    </location>
</feature>
<evidence type="ECO:0000313" key="3">
    <source>
        <dbReference type="EMBL" id="EFM81748.1"/>
    </source>
</evidence>